<comment type="cofactor">
    <cofactor evidence="1">
        <name>FAD</name>
        <dbReference type="ChEBI" id="CHEBI:57692"/>
    </cofactor>
</comment>
<dbReference type="SUPFAM" id="SSF56176">
    <property type="entry name" value="FAD-binding/transporter-associated domain-like"/>
    <property type="match status" value="1"/>
</dbReference>
<proteinExistence type="inferred from homology"/>
<dbReference type="PANTHER" id="PTHR42973">
    <property type="entry name" value="BINDING OXIDOREDUCTASE, PUTATIVE (AFU_ORTHOLOGUE AFUA_1G17690)-RELATED"/>
    <property type="match status" value="1"/>
</dbReference>
<protein>
    <submittedName>
        <fullName evidence="7">FAD-binding oxidoreductase</fullName>
    </submittedName>
</protein>
<evidence type="ECO:0000313" key="8">
    <source>
        <dbReference type="Proteomes" id="UP001219605"/>
    </source>
</evidence>
<keyword evidence="5" id="KW-0560">Oxidoreductase</keyword>
<organism evidence="7 8">
    <name type="scientific">Micromonospora cathayae</name>
    <dbReference type="NCBI Taxonomy" id="3028804"/>
    <lineage>
        <taxon>Bacteria</taxon>
        <taxon>Bacillati</taxon>
        <taxon>Actinomycetota</taxon>
        <taxon>Actinomycetes</taxon>
        <taxon>Micromonosporales</taxon>
        <taxon>Micromonosporaceae</taxon>
        <taxon>Micromonospora</taxon>
    </lineage>
</organism>
<dbReference type="InterPro" id="IPR016167">
    <property type="entry name" value="FAD-bd_PCMH_sub1"/>
</dbReference>
<dbReference type="PROSITE" id="PS51387">
    <property type="entry name" value="FAD_PCMH"/>
    <property type="match status" value="1"/>
</dbReference>
<dbReference type="Gene3D" id="3.40.462.20">
    <property type="match status" value="1"/>
</dbReference>
<evidence type="ECO:0000259" key="6">
    <source>
        <dbReference type="PROSITE" id="PS51387"/>
    </source>
</evidence>
<evidence type="ECO:0000256" key="2">
    <source>
        <dbReference type="ARBA" id="ARBA00005466"/>
    </source>
</evidence>
<dbReference type="Pfam" id="PF08031">
    <property type="entry name" value="BBE"/>
    <property type="match status" value="1"/>
</dbReference>
<gene>
    <name evidence="7" type="ORF">PVK37_23910</name>
</gene>
<dbReference type="Proteomes" id="UP001219605">
    <property type="component" value="Chromosome"/>
</dbReference>
<dbReference type="PANTHER" id="PTHR42973:SF39">
    <property type="entry name" value="FAD-BINDING PCMH-TYPE DOMAIN-CONTAINING PROTEIN"/>
    <property type="match status" value="1"/>
</dbReference>
<dbReference type="Gene3D" id="3.30.465.10">
    <property type="match status" value="1"/>
</dbReference>
<feature type="domain" description="FAD-binding PCMH-type" evidence="6">
    <location>
        <begin position="45"/>
        <end position="213"/>
    </location>
</feature>
<dbReference type="InterPro" id="IPR012951">
    <property type="entry name" value="BBE"/>
</dbReference>
<dbReference type="InterPro" id="IPR016164">
    <property type="entry name" value="FAD-linked_Oxase-like_C"/>
</dbReference>
<dbReference type="Pfam" id="PF01565">
    <property type="entry name" value="FAD_binding_4"/>
    <property type="match status" value="1"/>
</dbReference>
<dbReference type="InterPro" id="IPR050416">
    <property type="entry name" value="FAD-linked_Oxidoreductase"/>
</dbReference>
<evidence type="ECO:0000313" key="7">
    <source>
        <dbReference type="EMBL" id="WDZ83486.1"/>
    </source>
</evidence>
<name>A0ABY7ZM21_9ACTN</name>
<dbReference type="InterPro" id="IPR016166">
    <property type="entry name" value="FAD-bd_PCMH"/>
</dbReference>
<comment type="similarity">
    <text evidence="2">Belongs to the oxygen-dependent FAD-linked oxidoreductase family.</text>
</comment>
<keyword evidence="3" id="KW-0285">Flavoprotein</keyword>
<dbReference type="InterPro" id="IPR016169">
    <property type="entry name" value="FAD-bd_PCMH_sub2"/>
</dbReference>
<keyword evidence="8" id="KW-1185">Reference proteome</keyword>
<evidence type="ECO:0000256" key="1">
    <source>
        <dbReference type="ARBA" id="ARBA00001974"/>
    </source>
</evidence>
<dbReference type="EMBL" id="CP118615">
    <property type="protein sequence ID" value="WDZ83486.1"/>
    <property type="molecule type" value="Genomic_DNA"/>
</dbReference>
<evidence type="ECO:0000256" key="3">
    <source>
        <dbReference type="ARBA" id="ARBA00022630"/>
    </source>
</evidence>
<sequence>MVEKTPTVERDAVPVAQLRATVKGEVLEPGDAGYDQARTVYLGGMDQRPPVIVKPVDAAGVAQVIAVAREHDVPLTVKGGGHSIFCLSDEGIVLDVSSLKDLEIDVEARTAWAGAGLTAGEYATATAEHDLVTGFGDTDSVSLGGITVGGGIGYLVRKHGLSVDSLLAAEVVTADGELRRVDADNEPDLFWAIRGGGGNFGVLTRLKFRLHPLGNILGGMLFLPGTPEVVAGFVELAKQAPEELSSIVNIVPCPPMPFVPEDKHGQPIVMAMMVYAGDGEAAEQAIAPFRALATPYADMIESMPYPGVYPPEEEDYHPVAAARNLFVDDIDLETATMILDRIKASTATMPAVQIRVLGGALSRVPADETAFAHRHRGIMINIAAMYEDPAQAEEQTRWADEFTAALAKGVPGVYVNFLADDSKARIHEAYPEATWDRLRSIKATYDPANVFRHNNNIPPADQS</sequence>
<dbReference type="InterPro" id="IPR006094">
    <property type="entry name" value="Oxid_FAD_bind_N"/>
</dbReference>
<reference evidence="7 8" key="1">
    <citation type="submission" date="2023-02" db="EMBL/GenBank/DDBJ databases">
        <authorList>
            <person name="Mo P."/>
        </authorList>
    </citation>
    <scope>NUCLEOTIDE SEQUENCE [LARGE SCALE GENOMIC DNA]</scope>
    <source>
        <strain evidence="7 8">HUAS 3</strain>
    </source>
</reference>
<evidence type="ECO:0000256" key="5">
    <source>
        <dbReference type="ARBA" id="ARBA00023002"/>
    </source>
</evidence>
<keyword evidence="4" id="KW-0274">FAD</keyword>
<dbReference type="InterPro" id="IPR036318">
    <property type="entry name" value="FAD-bd_PCMH-like_sf"/>
</dbReference>
<dbReference type="SUPFAM" id="SSF55103">
    <property type="entry name" value="FAD-linked oxidases, C-terminal domain"/>
    <property type="match status" value="1"/>
</dbReference>
<accession>A0ABY7ZM21</accession>
<dbReference type="Gene3D" id="3.30.43.10">
    <property type="entry name" value="Uridine Diphospho-n-acetylenolpyruvylglucosamine Reductase, domain 2"/>
    <property type="match status" value="1"/>
</dbReference>
<evidence type="ECO:0000256" key="4">
    <source>
        <dbReference type="ARBA" id="ARBA00022827"/>
    </source>
</evidence>
<dbReference type="RefSeq" id="WP_275030027.1">
    <property type="nucleotide sequence ID" value="NZ_CP118615.1"/>
</dbReference>